<evidence type="ECO:0000313" key="3">
    <source>
        <dbReference type="EMBL" id="OGM87879.1"/>
    </source>
</evidence>
<reference evidence="3 4" key="1">
    <citation type="journal article" date="2016" name="Nat. Commun.">
        <title>Thousands of microbial genomes shed light on interconnected biogeochemical processes in an aquifer system.</title>
        <authorList>
            <person name="Anantharaman K."/>
            <person name="Brown C.T."/>
            <person name="Hug L.A."/>
            <person name="Sharon I."/>
            <person name="Castelle C.J."/>
            <person name="Probst A.J."/>
            <person name="Thomas B.C."/>
            <person name="Singh A."/>
            <person name="Wilkins M.J."/>
            <person name="Karaoz U."/>
            <person name="Brodie E.L."/>
            <person name="Williams K.H."/>
            <person name="Hubbard S.S."/>
            <person name="Banfield J.F."/>
        </authorList>
    </citation>
    <scope>NUCLEOTIDE SEQUENCE [LARGE SCALE GENOMIC DNA]</scope>
</reference>
<accession>A0A1F8DIM7</accession>
<evidence type="ECO:0000256" key="1">
    <source>
        <dbReference type="SAM" id="Phobius"/>
    </source>
</evidence>
<keyword evidence="1" id="KW-0472">Membrane</keyword>
<gene>
    <name evidence="3" type="ORF">A2573_01595</name>
</gene>
<name>A0A1F8DIM7_9BACT</name>
<dbReference type="EMBL" id="MGIL01000020">
    <property type="protein sequence ID" value="OGM87879.1"/>
    <property type="molecule type" value="Genomic_DNA"/>
</dbReference>
<keyword evidence="1" id="KW-1133">Transmembrane helix</keyword>
<dbReference type="Pfam" id="PF01909">
    <property type="entry name" value="NTP_transf_2"/>
    <property type="match status" value="1"/>
</dbReference>
<dbReference type="InterPro" id="IPR002934">
    <property type="entry name" value="Polymerase_NTP_transf_dom"/>
</dbReference>
<protein>
    <recommendedName>
        <fullName evidence="2">Polymerase nucleotidyl transferase domain-containing protein</fullName>
    </recommendedName>
</protein>
<evidence type="ECO:0000313" key="4">
    <source>
        <dbReference type="Proteomes" id="UP000177596"/>
    </source>
</evidence>
<feature type="transmembrane region" description="Helical" evidence="1">
    <location>
        <begin position="98"/>
        <end position="115"/>
    </location>
</feature>
<sequence>MQSLYTLATGETNNRRILGKSEELSVRYHDLFDFPLTFSELIKWNTSGDVFFGRHETPVSFRDGYYFLRGREGLVYKRALRNRISAKKTEIAKKASRVLSLIPAVLMVAVTGSLAMGNAADDGDIDLLIITSKNLLWTTRMFSYVLLKIFGFDIRKSGKIIQKDKLCLNMWMDETDLVWRKNDRNLYTAHEISQVMPLVNKNCMYEKFMSKNIWILKYWPNAVKISKHKEENTKHLFKNPALSLFEKLAFDLQYGFMKSKITKEVTTPTRAIFHPQDLGKLVIPRLAS</sequence>
<feature type="transmembrane region" description="Helical" evidence="1">
    <location>
        <begin position="135"/>
        <end position="154"/>
    </location>
</feature>
<dbReference type="GO" id="GO:0016779">
    <property type="term" value="F:nucleotidyltransferase activity"/>
    <property type="evidence" value="ECO:0007669"/>
    <property type="project" value="InterPro"/>
</dbReference>
<feature type="domain" description="Polymerase nucleotidyl transferase" evidence="2">
    <location>
        <begin position="96"/>
        <end position="154"/>
    </location>
</feature>
<organism evidence="3 4">
    <name type="scientific">Candidatus Woesebacteria bacterium RIFOXYD1_FULL_43_18</name>
    <dbReference type="NCBI Taxonomy" id="1802551"/>
    <lineage>
        <taxon>Bacteria</taxon>
        <taxon>Candidatus Woeseibacteriota</taxon>
    </lineage>
</organism>
<dbReference type="Gene3D" id="3.30.460.10">
    <property type="entry name" value="Beta Polymerase, domain 2"/>
    <property type="match status" value="1"/>
</dbReference>
<dbReference type="InterPro" id="IPR043519">
    <property type="entry name" value="NT_sf"/>
</dbReference>
<dbReference type="CDD" id="cd05403">
    <property type="entry name" value="NT_KNTase_like"/>
    <property type="match status" value="1"/>
</dbReference>
<dbReference type="SUPFAM" id="SSF81301">
    <property type="entry name" value="Nucleotidyltransferase"/>
    <property type="match status" value="1"/>
</dbReference>
<dbReference type="AlphaFoldDB" id="A0A1F8DIM7"/>
<proteinExistence type="predicted"/>
<dbReference type="Proteomes" id="UP000177596">
    <property type="component" value="Unassembled WGS sequence"/>
</dbReference>
<keyword evidence="1" id="KW-0812">Transmembrane</keyword>
<evidence type="ECO:0000259" key="2">
    <source>
        <dbReference type="Pfam" id="PF01909"/>
    </source>
</evidence>
<comment type="caution">
    <text evidence="3">The sequence shown here is derived from an EMBL/GenBank/DDBJ whole genome shotgun (WGS) entry which is preliminary data.</text>
</comment>